<dbReference type="Gene3D" id="2.30.30.40">
    <property type="entry name" value="SH3 Domains"/>
    <property type="match status" value="1"/>
</dbReference>
<dbReference type="EMBL" id="AP012029">
    <property type="protein sequence ID" value="BAJ62914.1"/>
    <property type="molecule type" value="Genomic_DNA"/>
</dbReference>
<sequence length="497" mass="55020">MPFDAQLFLKRVKPSPSGKSIGCFHEKGRTVQLRMLIFIVLIIGLSACTQANPLSAMLVTPAMPVESTNTLPVPSPTMETSVSPAFTPSPTPSPAEWVWTANPINGNLLVIDPSSNSIAVIIPTGFHPEEIAIGEGAVWALDRSADRVLRFNLTTYQMEAVIPIPQGKTMALASGEGGVWVGIEERPLSNVLRPYEEYIPNGGVIRIDPRINQVNGYAEVGSVSRLTTGLGYVWALTRNTVDTPLYRIDPQSLQREEITLHGTHDWLMEDAFHADDKSLWLFSQAFARLYRMNPDGRLYSVFSLRQQKPIGYADLRLAYGSLWFATPWGDVLQLDPSTGAERSRTSLRVPLRSITAGAGAIWVHAPADGAVYRLDSFTGEVQARIEIGEKVPPTPVVTATPIQRATKPCEDAPYSRLQVGMRAYTFKEPDLPQRLHKEPGKESERVGWIQPGETVTVLEGPMCAEGWVWWKVRTERGGYTGWAAEGDENEYWLNPLR</sequence>
<gene>
    <name evidence="2" type="ordered locus">ANT_08800</name>
</gene>
<dbReference type="AlphaFoldDB" id="E8N3A0"/>
<keyword evidence="3" id="KW-1185">Reference proteome</keyword>
<dbReference type="InParanoid" id="E8N3A0"/>
<dbReference type="Proteomes" id="UP000008922">
    <property type="component" value="Chromosome"/>
</dbReference>
<evidence type="ECO:0000313" key="2">
    <source>
        <dbReference type="EMBL" id="BAJ62914.1"/>
    </source>
</evidence>
<dbReference type="Gene3D" id="2.130.10.10">
    <property type="entry name" value="YVTN repeat-like/Quinoprotein amine dehydrogenase"/>
    <property type="match status" value="2"/>
</dbReference>
<dbReference type="SUPFAM" id="SSF101898">
    <property type="entry name" value="NHL repeat"/>
    <property type="match status" value="1"/>
</dbReference>
<protein>
    <recommendedName>
        <fullName evidence="1">SH3b domain-containing protein</fullName>
    </recommendedName>
</protein>
<reference evidence="2 3" key="1">
    <citation type="submission" date="2010-12" db="EMBL/GenBank/DDBJ databases">
        <title>Whole genome sequence of Anaerolinea thermophila UNI-1.</title>
        <authorList>
            <person name="Narita-Yamada S."/>
            <person name="Kishi E."/>
            <person name="Watanabe Y."/>
            <person name="Takasaki K."/>
            <person name="Ankai A."/>
            <person name="Oguchi A."/>
            <person name="Fukui S."/>
            <person name="Takahashi M."/>
            <person name="Yashiro I."/>
            <person name="Hosoyama A."/>
            <person name="Sekiguchi Y."/>
            <person name="Hanada S."/>
            <person name="Fujita N."/>
        </authorList>
    </citation>
    <scope>NUCLEOTIDE SEQUENCE [LARGE SCALE GENOMIC DNA]</scope>
    <source>
        <strain evidence="3">DSM 14523 / JCM 11388 / NBRC 100420 / UNI-1</strain>
    </source>
</reference>
<evidence type="ECO:0000259" key="1">
    <source>
        <dbReference type="Pfam" id="PF08239"/>
    </source>
</evidence>
<organism evidence="2 3">
    <name type="scientific">Anaerolinea thermophila (strain DSM 14523 / JCM 11388 / NBRC 100420 / UNI-1)</name>
    <dbReference type="NCBI Taxonomy" id="926569"/>
    <lineage>
        <taxon>Bacteria</taxon>
        <taxon>Bacillati</taxon>
        <taxon>Chloroflexota</taxon>
        <taxon>Anaerolineae</taxon>
        <taxon>Anaerolineales</taxon>
        <taxon>Anaerolineaceae</taxon>
        <taxon>Anaerolinea</taxon>
    </lineage>
</organism>
<dbReference type="InterPro" id="IPR003646">
    <property type="entry name" value="SH3-like_bac-type"/>
</dbReference>
<dbReference type="HOGENOM" id="CLU_548192_0_0_0"/>
<feature type="domain" description="SH3b" evidence="1">
    <location>
        <begin position="434"/>
        <end position="485"/>
    </location>
</feature>
<name>E8N3A0_ANATU</name>
<proteinExistence type="predicted"/>
<dbReference type="STRING" id="926569.ANT_08800"/>
<dbReference type="InterPro" id="IPR015943">
    <property type="entry name" value="WD40/YVTN_repeat-like_dom_sf"/>
</dbReference>
<dbReference type="KEGG" id="atm:ANT_08800"/>
<dbReference type="eggNOG" id="COG4257">
    <property type="taxonomic scope" value="Bacteria"/>
</dbReference>
<dbReference type="RefSeq" id="WP_013559306.1">
    <property type="nucleotide sequence ID" value="NC_014960.1"/>
</dbReference>
<dbReference type="Pfam" id="PF08239">
    <property type="entry name" value="SH3_3"/>
    <property type="match status" value="1"/>
</dbReference>
<evidence type="ECO:0000313" key="3">
    <source>
        <dbReference type="Proteomes" id="UP000008922"/>
    </source>
</evidence>
<accession>E8N3A0</accession>